<dbReference type="Gene3D" id="3.40.33.10">
    <property type="entry name" value="CAP"/>
    <property type="match status" value="1"/>
</dbReference>
<sequence length="207" mass="22103">MALYWIFVLLGFVPVSHQTCSCLNDSLIFLHFSGAVQTKILNAHNTLRSQIARGLYKSSNGTVFVTATNMLKLTWNATLTHFAAINSLRCQSGAGDGLCIFVQPNGSPDTIGTTATTKWANEFKTYGPMGYVTSDKTIAAVSMAWARTQSVGCAYSMCMNGTQSVTAMVCAYYPIGTVGKQLIYFQGPTCSKCPNGTACVPASGLCV</sequence>
<name>A0AAF3EU69_9BILA</name>
<dbReference type="InterPro" id="IPR014044">
    <property type="entry name" value="CAP_dom"/>
</dbReference>
<reference evidence="4" key="1">
    <citation type="submission" date="2024-02" db="UniProtKB">
        <authorList>
            <consortium name="WormBaseParasite"/>
        </authorList>
    </citation>
    <scope>IDENTIFICATION</scope>
</reference>
<dbReference type="SMART" id="SM00198">
    <property type="entry name" value="SCP"/>
    <property type="match status" value="1"/>
</dbReference>
<feature type="domain" description="SCP" evidence="2">
    <location>
        <begin position="35"/>
        <end position="179"/>
    </location>
</feature>
<evidence type="ECO:0000313" key="3">
    <source>
        <dbReference type="Proteomes" id="UP000887575"/>
    </source>
</evidence>
<protein>
    <submittedName>
        <fullName evidence="4">SCP domain-containing protein</fullName>
    </submittedName>
</protein>
<feature type="signal peptide" evidence="1">
    <location>
        <begin position="1"/>
        <end position="18"/>
    </location>
</feature>
<dbReference type="SUPFAM" id="SSF55797">
    <property type="entry name" value="PR-1-like"/>
    <property type="match status" value="1"/>
</dbReference>
<evidence type="ECO:0000259" key="2">
    <source>
        <dbReference type="SMART" id="SM00198"/>
    </source>
</evidence>
<accession>A0AAF3EU69</accession>
<dbReference type="PANTHER" id="PTHR10334">
    <property type="entry name" value="CYSTEINE-RICH SECRETORY PROTEIN-RELATED"/>
    <property type="match status" value="1"/>
</dbReference>
<dbReference type="InterPro" id="IPR035940">
    <property type="entry name" value="CAP_sf"/>
</dbReference>
<keyword evidence="1" id="KW-0732">Signal</keyword>
<dbReference type="CDD" id="cd05380">
    <property type="entry name" value="CAP_euk"/>
    <property type="match status" value="1"/>
</dbReference>
<proteinExistence type="predicted"/>
<dbReference type="WBParaSite" id="MBELARI_LOCUS17150">
    <property type="protein sequence ID" value="MBELARI_LOCUS17150"/>
    <property type="gene ID" value="MBELARI_LOCUS17150"/>
</dbReference>
<evidence type="ECO:0000256" key="1">
    <source>
        <dbReference type="SAM" id="SignalP"/>
    </source>
</evidence>
<evidence type="ECO:0000313" key="4">
    <source>
        <dbReference type="WBParaSite" id="MBELARI_LOCUS17150"/>
    </source>
</evidence>
<dbReference type="Pfam" id="PF00188">
    <property type="entry name" value="CAP"/>
    <property type="match status" value="1"/>
</dbReference>
<keyword evidence="3" id="KW-1185">Reference proteome</keyword>
<dbReference type="AlphaFoldDB" id="A0AAF3EU69"/>
<dbReference type="Proteomes" id="UP000887575">
    <property type="component" value="Unassembled WGS sequence"/>
</dbReference>
<organism evidence="3 4">
    <name type="scientific">Mesorhabditis belari</name>
    <dbReference type="NCBI Taxonomy" id="2138241"/>
    <lineage>
        <taxon>Eukaryota</taxon>
        <taxon>Metazoa</taxon>
        <taxon>Ecdysozoa</taxon>
        <taxon>Nematoda</taxon>
        <taxon>Chromadorea</taxon>
        <taxon>Rhabditida</taxon>
        <taxon>Rhabditina</taxon>
        <taxon>Rhabditomorpha</taxon>
        <taxon>Rhabditoidea</taxon>
        <taxon>Rhabditidae</taxon>
        <taxon>Mesorhabditinae</taxon>
        <taxon>Mesorhabditis</taxon>
    </lineage>
</organism>
<feature type="chain" id="PRO_5041955355" evidence="1">
    <location>
        <begin position="19"/>
        <end position="207"/>
    </location>
</feature>
<dbReference type="InterPro" id="IPR001283">
    <property type="entry name" value="CRISP-related"/>
</dbReference>